<organism evidence="1 2">
    <name type="scientific">Azorhizobium caulinodans (strain ATCC 43989 / DSM 5975 / JCM 20966 / LMG 6465 / NBRC 14845 / NCIMB 13405 / ORS 571)</name>
    <dbReference type="NCBI Taxonomy" id="438753"/>
    <lineage>
        <taxon>Bacteria</taxon>
        <taxon>Pseudomonadati</taxon>
        <taxon>Pseudomonadota</taxon>
        <taxon>Alphaproteobacteria</taxon>
        <taxon>Hyphomicrobiales</taxon>
        <taxon>Xanthobacteraceae</taxon>
        <taxon>Azorhizobium</taxon>
    </lineage>
</organism>
<dbReference type="KEGG" id="azc:AZC_1151"/>
<name>A8HRA1_AZOC5</name>
<gene>
    <name evidence="1" type="ordered locus">AZC_1151</name>
</gene>
<dbReference type="STRING" id="438753.AZC_1151"/>
<reference evidence="1 2" key="1">
    <citation type="journal article" date="2007" name="Appl. Environ. Microbiol.">
        <title>Rhizobial factors required for stem nodule maturation and maintenance in Sesbania rostrata-Azorhizobium caulinodans ORS571 symbiosis.</title>
        <authorList>
            <person name="Suzuki S."/>
            <person name="Aono T."/>
            <person name="Lee KB."/>
            <person name="Suzuki T."/>
            <person name="Liu CT."/>
            <person name="Miwa H."/>
            <person name="Wakao S."/>
            <person name="Iki T."/>
            <person name="Oyaizu H."/>
        </authorList>
    </citation>
    <scope>NUCLEOTIDE SEQUENCE [LARGE SCALE GENOMIC DNA]</scope>
    <source>
        <strain evidence="2">ATCC 43989 / DSM 5975 / JCM 20966 / LMG 6465 / NBRC 14845 / NCIMB 13405 / ORS 571</strain>
    </source>
</reference>
<reference evidence="1 2" key="5">
    <citation type="journal article" date="2010" name="Appl. Environ. Microbiol.">
        <title>phrR-like gene praR of Azorhizobium caulinodans ORS571 is essential for symbiosis with Sesbania rostrata and is involved in expression of reb genes.</title>
        <authorList>
            <person name="Akiba N."/>
            <person name="Aono T."/>
            <person name="Toyazaki H."/>
            <person name="Sato S."/>
            <person name="Oyaizu H."/>
        </authorList>
    </citation>
    <scope>NUCLEOTIDE SEQUENCE [LARGE SCALE GENOMIC DNA]</scope>
    <source>
        <strain evidence="2">ATCC 43989 / DSM 5975 / JCM 20966 / LMG 6465 / NBRC 14845 / NCIMB 13405 / ORS 571</strain>
    </source>
</reference>
<reference evidence="2" key="2">
    <citation type="submission" date="2007-04" db="EMBL/GenBank/DDBJ databases">
        <title>Complete genome sequence of the nitrogen-fixing bacterium Azorhizobium caulinodans ORS571.</title>
        <authorList>
            <person name="Lee K.B."/>
            <person name="Backer P.D."/>
            <person name="Aono T."/>
            <person name="Liu C.T."/>
            <person name="Suzuki S."/>
            <person name="Suzuki T."/>
            <person name="Kaneko T."/>
            <person name="Yamada M."/>
            <person name="Tabata S."/>
            <person name="Kupfer D.M."/>
            <person name="Najar F.Z."/>
            <person name="Wiley G.B."/>
            <person name="Roe B."/>
            <person name="Binnewies T."/>
            <person name="Ussery D."/>
            <person name="Vereecke D."/>
            <person name="Gevers D."/>
            <person name="Holsters M."/>
            <person name="Oyaizu H."/>
        </authorList>
    </citation>
    <scope>NUCLEOTIDE SEQUENCE [LARGE SCALE GENOMIC DNA]</scope>
    <source>
        <strain evidence="2">ATCC 43989 / DSM 5975 / JCM 20966 / LMG 6465 / NBRC 14845 / NCIMB 13405 / ORS 571</strain>
    </source>
</reference>
<sequence length="98" mass="11082">MEIGETQVKPLASTFLNIIGDEITWGQIVALFAGSGLKWDGAAFFAQFDPDGPLENEDARARLREVESRVREDRLVLNEGQFFDAWGRRLQIEEINLS</sequence>
<keyword evidence="2" id="KW-1185">Reference proteome</keyword>
<dbReference type="Proteomes" id="UP000000270">
    <property type="component" value="Chromosome"/>
</dbReference>
<accession>A8HRA1</accession>
<reference evidence="1 2" key="3">
    <citation type="journal article" date="2008" name="BMC Genomics">
        <title>The genome of the versatile nitrogen fixer Azorhizobium caulinodans ORS571.</title>
        <authorList>
            <person name="Lee KB."/>
            <person name="Backer P.D."/>
            <person name="Aono T."/>
            <person name="Liu CT."/>
            <person name="Suzuki S."/>
            <person name="Suzuki T."/>
            <person name="Kaneko T."/>
            <person name="Yamada M."/>
            <person name="Tabata S."/>
            <person name="Kupfer D.M."/>
            <person name="Najar F.Z."/>
            <person name="Wiley G.B."/>
            <person name="Roe B."/>
            <person name="Binnewies T.T."/>
            <person name="Ussery D.W."/>
            <person name="D'Haeze W."/>
            <person name="Herder J.D."/>
            <person name="Gevers D."/>
            <person name="Vereecke D."/>
            <person name="Holsters M."/>
            <person name="Oyaizu H."/>
        </authorList>
    </citation>
    <scope>NUCLEOTIDE SEQUENCE [LARGE SCALE GENOMIC DNA]</scope>
    <source>
        <strain evidence="2">ATCC 43989 / DSM 5975 / JCM 20966 / LMG 6465 / NBRC 14845 / NCIMB 13405 / ORS 571</strain>
    </source>
</reference>
<evidence type="ECO:0000313" key="2">
    <source>
        <dbReference type="Proteomes" id="UP000000270"/>
    </source>
</evidence>
<protein>
    <submittedName>
        <fullName evidence="1">Uncharacterized protein</fullName>
    </submittedName>
</protein>
<evidence type="ECO:0000313" key="1">
    <source>
        <dbReference type="EMBL" id="BAF87149.1"/>
    </source>
</evidence>
<dbReference type="AlphaFoldDB" id="A8HRA1"/>
<reference evidence="1 2" key="6">
    <citation type="journal article" date="2011" name="Appl. Environ. Microbiol.">
        <title>Involvement of the azorhizobial chromosome partition gene (parA) in the onset of bacteroid differentiation during Sesbania rostrata stem nodule development.</title>
        <authorList>
            <person name="Liu CT."/>
            <person name="Lee KB."/>
            <person name="Wang YS."/>
            <person name="Peng MH."/>
            <person name="Lee KT."/>
            <person name="Suzuki S."/>
            <person name="Suzuki T."/>
            <person name="Oyaizu H."/>
        </authorList>
    </citation>
    <scope>NUCLEOTIDE SEQUENCE [LARGE SCALE GENOMIC DNA]</scope>
    <source>
        <strain evidence="2">ATCC 43989 / DSM 5975 / JCM 20966 / LMG 6465 / NBRC 14845 / NCIMB 13405 / ORS 571</strain>
    </source>
</reference>
<reference evidence="1 2" key="4">
    <citation type="journal article" date="2009" name="Appl. Environ. Microbiol.">
        <title>Comparative genome-wide transcriptional profiling of Azorhizobium caulinodans ORS571 grown under free-living and symbiotic conditions.</title>
        <authorList>
            <person name="Tsukada S."/>
            <person name="Aono T."/>
            <person name="Akiba N."/>
            <person name="Lee KB."/>
            <person name="Liu CT."/>
            <person name="Toyazaki H."/>
            <person name="Oyaizu H."/>
        </authorList>
    </citation>
    <scope>NUCLEOTIDE SEQUENCE [LARGE SCALE GENOMIC DNA]</scope>
    <source>
        <strain evidence="2">ATCC 43989 / DSM 5975 / JCM 20966 / LMG 6465 / NBRC 14845 / NCIMB 13405 / ORS 571</strain>
    </source>
</reference>
<dbReference type="EMBL" id="AP009384">
    <property type="protein sequence ID" value="BAF87149.1"/>
    <property type="molecule type" value="Genomic_DNA"/>
</dbReference>
<proteinExistence type="predicted"/>
<dbReference type="HOGENOM" id="CLU_164058_0_0_5"/>
<dbReference type="eggNOG" id="ENOG50330Z3">
    <property type="taxonomic scope" value="Bacteria"/>
</dbReference>